<dbReference type="GO" id="GO:0005737">
    <property type="term" value="C:cytoplasm"/>
    <property type="evidence" value="ECO:0007669"/>
    <property type="project" value="UniProtKB-SubCell"/>
</dbReference>
<dbReference type="GO" id="GO:0003918">
    <property type="term" value="F:DNA topoisomerase type II (double strand cut, ATP-hydrolyzing) activity"/>
    <property type="evidence" value="ECO:0007669"/>
    <property type="project" value="UniProtKB-UniRule"/>
</dbReference>
<name>C4FKL1_9AQUI</name>
<dbReference type="InterPro" id="IPR041423">
    <property type="entry name" value="GyrB_insert"/>
</dbReference>
<dbReference type="InterPro" id="IPR000565">
    <property type="entry name" value="Topo_IIA_B"/>
</dbReference>
<dbReference type="InterPro" id="IPR011557">
    <property type="entry name" value="GyrB"/>
</dbReference>
<keyword evidence="3 10" id="KW-0479">Metal-binding</keyword>
<evidence type="ECO:0000313" key="12">
    <source>
        <dbReference type="EMBL" id="EEP60387.1"/>
    </source>
</evidence>
<evidence type="ECO:0000256" key="8">
    <source>
        <dbReference type="ARBA" id="ARBA00023125"/>
    </source>
</evidence>
<sequence length="812" mass="92189">MEERKDNIQNNTEYSAEAIQAVTGLDHVRARPAMYIGDIGERGLHHLAWEIVDNAVDEAMAGYAKNITVILHQDGSVTVEDDGRGIPVDIHPEFKIPAVEMVFTILGAGGKFSKKAYQYSGGLHGVGASVVNALSKWLVVEVYRNGKIYRQEYSYGKPVHPLKEVGTTTKRGTKVTFKPDDSIFETTTFKYDTIAKRIRELAFLNPGVKFTVIDERKDIKEEFYYENGIIDFVRVLNQAKDPLFPDVIYIKGEKDGVLVEVAFQYNTSYNETLESFVNNIKTVEGGTHVSGFRAALTKSMNKTLAGMKLPKELKSGVSGDDLREGLTAVISVKVPEPQFEGQTKTKLGNQDVKRIVESVVGDYLIDFFDKNKDIALKIAEKAIEAAIAREAARKAKEISRRKSFLEDSSLPGKLADCSEDNPEICELFIVEGESAGGSAKQGRDRRTQAILPLKGKILNVEKARIDKILSNEEIRAIVNAIGTGIGLPIKSEDEENKTEEGFDLSKLRYHKIILMADADVDGSHITTLLLTLFYRYFPQIIENGHLYIAQPPLYKLKKGRSEIYVKDDEELAKIVIEYASDEVSIEGKNLNKLEIKEVAKLSREYKDLKQSIYKRKDKKVIDEILKLSLTEEDLRSEEKVKEIVEKLKEVLKEYEVYYKYDPEEADYDIFVERRERFSKTVNKIDVDFLSSYAYVRVKEVERILLEKFGTLPIVVNYKDKSITVEDFDKLYDVIYEAGMTGCEIQRYKGLGEMNPEQLWETTMNPKTRRLLQVSIEDAALADEIFSILMGEKVEPRKEFIMKYAKEVRNLDI</sequence>
<dbReference type="CDD" id="cd03366">
    <property type="entry name" value="TOPRIM_TopoIIA_GyrB"/>
    <property type="match status" value="1"/>
</dbReference>
<dbReference type="AlphaFoldDB" id="C4FKL1"/>
<dbReference type="InterPro" id="IPR014721">
    <property type="entry name" value="Ribsml_uS5_D2-typ_fold_subgr"/>
</dbReference>
<feature type="site" description="Interaction with DNA" evidence="10">
    <location>
        <position position="456"/>
    </location>
</feature>
<keyword evidence="6 10" id="KW-0460">Magnesium</keyword>
<dbReference type="OrthoDB" id="9802808at2"/>
<feature type="binding site" evidence="10">
    <location>
        <position position="519"/>
    </location>
    <ligand>
        <name>Mg(2+)</name>
        <dbReference type="ChEBI" id="CHEBI:18420"/>
        <label>2</label>
    </ligand>
</feature>
<dbReference type="Gene3D" id="3.40.50.670">
    <property type="match status" value="2"/>
</dbReference>
<comment type="caution">
    <text evidence="12">The sequence shown here is derived from an EMBL/GenBank/DDBJ whole genome shotgun (WGS) entry which is preliminary data.</text>
</comment>
<feature type="binding site" evidence="10">
    <location>
        <position position="431"/>
    </location>
    <ligand>
        <name>Mg(2+)</name>
        <dbReference type="ChEBI" id="CHEBI:18420"/>
        <label>1</label>
        <note>catalytic</note>
    </ligand>
</feature>
<keyword evidence="7 10" id="KW-0799">Topoisomerase</keyword>
<feature type="binding site" evidence="10">
    <location>
        <position position="517"/>
    </location>
    <ligand>
        <name>Mg(2+)</name>
        <dbReference type="ChEBI" id="CHEBI:18420"/>
        <label>1</label>
        <note>catalytic</note>
    </ligand>
</feature>
<dbReference type="Pfam" id="PF02518">
    <property type="entry name" value="HATPase_c"/>
    <property type="match status" value="1"/>
</dbReference>
<dbReference type="CDD" id="cd16928">
    <property type="entry name" value="HATPase_GyrB-like"/>
    <property type="match status" value="1"/>
</dbReference>
<dbReference type="NCBIfam" id="NF004189">
    <property type="entry name" value="PRK05644.1"/>
    <property type="match status" value="1"/>
</dbReference>
<dbReference type="InterPro" id="IPR036890">
    <property type="entry name" value="HATPase_C_sf"/>
</dbReference>
<keyword evidence="4 10" id="KW-0547">Nucleotide-binding</keyword>
<dbReference type="PROSITE" id="PS50880">
    <property type="entry name" value="TOPRIM"/>
    <property type="match status" value="1"/>
</dbReference>
<dbReference type="GO" id="GO:0005524">
    <property type="term" value="F:ATP binding"/>
    <property type="evidence" value="ECO:0007669"/>
    <property type="project" value="UniProtKB-UniRule"/>
</dbReference>
<dbReference type="GO" id="GO:0046872">
    <property type="term" value="F:metal ion binding"/>
    <property type="evidence" value="ECO:0007669"/>
    <property type="project" value="UniProtKB-KW"/>
</dbReference>
<dbReference type="InterPro" id="IPR006171">
    <property type="entry name" value="TOPRIM_dom"/>
</dbReference>
<dbReference type="Gene3D" id="3.30.565.10">
    <property type="entry name" value="Histidine kinase-like ATPase, C-terminal domain"/>
    <property type="match status" value="1"/>
</dbReference>
<dbReference type="InterPro" id="IPR034160">
    <property type="entry name" value="TOPRIM_GyrB"/>
</dbReference>
<dbReference type="NCBIfam" id="NF011501">
    <property type="entry name" value="PRK14939.1"/>
    <property type="match status" value="1"/>
</dbReference>
<dbReference type="SUPFAM" id="SSF54211">
    <property type="entry name" value="Ribosomal protein S5 domain 2-like"/>
    <property type="match status" value="1"/>
</dbReference>
<dbReference type="SUPFAM" id="SSF55874">
    <property type="entry name" value="ATPase domain of HSP90 chaperone/DNA topoisomerase II/histidine kinase"/>
    <property type="match status" value="1"/>
</dbReference>
<dbReference type="InterPro" id="IPR003594">
    <property type="entry name" value="HATPase_dom"/>
</dbReference>
<dbReference type="NCBIfam" id="TIGR01059">
    <property type="entry name" value="gyrB"/>
    <property type="match status" value="1"/>
</dbReference>
<evidence type="ECO:0000256" key="3">
    <source>
        <dbReference type="ARBA" id="ARBA00022723"/>
    </source>
</evidence>
<dbReference type="SUPFAM" id="SSF56719">
    <property type="entry name" value="Type II DNA topoisomerase"/>
    <property type="match status" value="1"/>
</dbReference>
<comment type="similarity">
    <text evidence="2 10">Belongs to the type II topoisomerase GyrB family.</text>
</comment>
<keyword evidence="10" id="KW-0963">Cytoplasm</keyword>
<dbReference type="Pfam" id="PF01751">
    <property type="entry name" value="Toprim"/>
    <property type="match status" value="1"/>
</dbReference>
<dbReference type="SMART" id="SM00387">
    <property type="entry name" value="HATPase_c"/>
    <property type="match status" value="1"/>
</dbReference>
<accession>C4FKL1</accession>
<dbReference type="GO" id="GO:0006261">
    <property type="term" value="P:DNA-templated DNA replication"/>
    <property type="evidence" value="ECO:0007669"/>
    <property type="project" value="UniProtKB-UniRule"/>
</dbReference>
<evidence type="ECO:0000256" key="6">
    <source>
        <dbReference type="ARBA" id="ARBA00022842"/>
    </source>
</evidence>
<dbReference type="RefSeq" id="WP_007547212.1">
    <property type="nucleotide sequence ID" value="NZ_ABZS01000103.1"/>
</dbReference>
<feature type="binding site" evidence="10">
    <location>
        <position position="517"/>
    </location>
    <ligand>
        <name>Mg(2+)</name>
        <dbReference type="ChEBI" id="CHEBI:18420"/>
        <label>2</label>
    </ligand>
</feature>
<evidence type="ECO:0000256" key="2">
    <source>
        <dbReference type="ARBA" id="ARBA00010708"/>
    </source>
</evidence>
<organism evidence="12 13">
    <name type="scientific">Sulfurihydrogenibium yellowstonense SS-5</name>
    <dbReference type="NCBI Taxonomy" id="432331"/>
    <lineage>
        <taxon>Bacteria</taxon>
        <taxon>Pseudomonadati</taxon>
        <taxon>Aquificota</taxon>
        <taxon>Aquificia</taxon>
        <taxon>Aquificales</taxon>
        <taxon>Hydrogenothermaceae</taxon>
        <taxon>Sulfurihydrogenibium</taxon>
    </lineage>
</organism>
<comment type="miscellaneous">
    <text evidence="10">Few gyrases are as efficient as E.coli at forming negative supercoils. Not all organisms have 2 type II topoisomerases; in organisms with a single type II topoisomerase this enzyme also has to decatenate newly replicated chromosomes.</text>
</comment>
<dbReference type="EC" id="5.6.2.2" evidence="10"/>
<feature type="site" description="Interaction with DNA" evidence="10">
    <location>
        <position position="459"/>
    </location>
</feature>
<comment type="catalytic activity">
    <reaction evidence="1 10">
        <text>ATP-dependent breakage, passage and rejoining of double-stranded DNA.</text>
        <dbReference type="EC" id="5.6.2.2"/>
    </reaction>
</comment>
<comment type="subcellular location">
    <subcellularLocation>
        <location evidence="10">Cytoplasm</location>
    </subcellularLocation>
</comment>
<dbReference type="InterPro" id="IPR020568">
    <property type="entry name" value="Ribosomal_Su5_D2-typ_SF"/>
</dbReference>
<evidence type="ECO:0000256" key="9">
    <source>
        <dbReference type="ARBA" id="ARBA00023235"/>
    </source>
</evidence>
<dbReference type="InterPro" id="IPR002288">
    <property type="entry name" value="DNA_gyrase_B_C"/>
</dbReference>
<dbReference type="InterPro" id="IPR013759">
    <property type="entry name" value="Topo_IIA_B_C"/>
</dbReference>
<dbReference type="Gene3D" id="3.30.230.10">
    <property type="match status" value="1"/>
</dbReference>
<feature type="domain" description="Toprim" evidence="11">
    <location>
        <begin position="425"/>
        <end position="552"/>
    </location>
</feature>
<comment type="function">
    <text evidence="10">A type II topoisomerase that negatively supercoils closed circular double-stranded (ds) DNA in an ATP-dependent manner to modulate DNA topology and maintain chromosomes in an underwound state. Negative supercoiling favors strand separation, and DNA replication, transcription, recombination and repair, all of which involve strand separation. Also able to catalyze the interconversion of other topological isomers of dsDNA rings, including catenanes and knotted rings. Type II topoisomerases break and join 2 DNA strands simultaneously in an ATP-dependent manner.</text>
</comment>
<comment type="cofactor">
    <cofactor evidence="10">
        <name>Mg(2+)</name>
        <dbReference type="ChEBI" id="CHEBI:18420"/>
    </cofactor>
    <cofactor evidence="10">
        <name>Mn(2+)</name>
        <dbReference type="ChEBI" id="CHEBI:29035"/>
    </cofactor>
    <cofactor evidence="10">
        <name>Ca(2+)</name>
        <dbReference type="ChEBI" id="CHEBI:29108"/>
    </cofactor>
    <text evidence="10">Binds two Mg(2+) per subunit. The magnesium ions form salt bridges with both the protein and the DNA. Can also accept other divalent metal cations, such as Mn(2+) or Ca(2+).</text>
</comment>
<gene>
    <name evidence="10 12" type="primary">gyrB</name>
    <name evidence="12" type="ORF">SULYE_1111</name>
</gene>
<evidence type="ECO:0000256" key="4">
    <source>
        <dbReference type="ARBA" id="ARBA00022741"/>
    </source>
</evidence>
<dbReference type="InterPro" id="IPR013760">
    <property type="entry name" value="Topo_IIA-like_dom_sf"/>
</dbReference>
<dbReference type="GO" id="GO:0006265">
    <property type="term" value="P:DNA topological change"/>
    <property type="evidence" value="ECO:0007669"/>
    <property type="project" value="UniProtKB-UniRule"/>
</dbReference>
<comment type="subunit">
    <text evidence="10">Heterotetramer, composed of two GyrA and two GyrB chains. In the heterotetramer, GyrA contains the active site tyrosine that forms a transient covalent intermediate with DNA, while GyrB binds cofactors and catalyzes ATP hydrolysis.</text>
</comment>
<dbReference type="Proteomes" id="UP000005540">
    <property type="component" value="Unassembled WGS sequence"/>
</dbReference>
<dbReference type="Pfam" id="PF00204">
    <property type="entry name" value="DNA_gyraseB"/>
    <property type="match status" value="1"/>
</dbReference>
<dbReference type="PANTHER" id="PTHR45866:SF1">
    <property type="entry name" value="DNA GYRASE SUBUNIT B, MITOCHONDRIAL"/>
    <property type="match status" value="1"/>
</dbReference>
<dbReference type="PRINTS" id="PR00418">
    <property type="entry name" value="TPI2FAMILY"/>
</dbReference>
<evidence type="ECO:0000256" key="10">
    <source>
        <dbReference type="HAMAP-Rule" id="MF_01898"/>
    </source>
</evidence>
<dbReference type="EMBL" id="ABZS01000103">
    <property type="protein sequence ID" value="EEP60387.1"/>
    <property type="molecule type" value="Genomic_DNA"/>
</dbReference>
<evidence type="ECO:0000256" key="7">
    <source>
        <dbReference type="ARBA" id="ARBA00023029"/>
    </source>
</evidence>
<keyword evidence="5 10" id="KW-0067">ATP-binding</keyword>
<dbReference type="PANTHER" id="PTHR45866">
    <property type="entry name" value="DNA GYRASE/TOPOISOMERASE SUBUNIT B"/>
    <property type="match status" value="1"/>
</dbReference>
<reference evidence="12 13" key="1">
    <citation type="submission" date="2009-04" db="EMBL/GenBank/DDBJ databases">
        <authorList>
            <person name="Reysenbach A.-L."/>
            <person name="Heidelberg J.F."/>
            <person name="Nelson W.C."/>
        </authorList>
    </citation>
    <scope>NUCLEOTIDE SEQUENCE [LARGE SCALE GENOMIC DNA]</scope>
    <source>
        <strain evidence="12 13">SS-5</strain>
    </source>
</reference>
<dbReference type="SMART" id="SM00433">
    <property type="entry name" value="TOP2c"/>
    <property type="match status" value="1"/>
</dbReference>
<dbReference type="FunFam" id="3.30.230.10:FF:000005">
    <property type="entry name" value="DNA gyrase subunit B"/>
    <property type="match status" value="1"/>
</dbReference>
<dbReference type="FunFam" id="3.40.50.670:FF:000001">
    <property type="entry name" value="DNA topoisomerase 2"/>
    <property type="match status" value="1"/>
</dbReference>
<dbReference type="GO" id="GO:0005694">
    <property type="term" value="C:chromosome"/>
    <property type="evidence" value="ECO:0007669"/>
    <property type="project" value="InterPro"/>
</dbReference>
<protein>
    <recommendedName>
        <fullName evidence="10">DNA gyrase subunit B</fullName>
        <ecNumber evidence="10">5.6.2.2</ecNumber>
    </recommendedName>
</protein>
<proteinExistence type="inferred from homology"/>
<dbReference type="PRINTS" id="PR01159">
    <property type="entry name" value="DNAGYRASEB"/>
</dbReference>
<keyword evidence="9 10" id="KW-0413">Isomerase</keyword>
<dbReference type="Pfam" id="PF18053">
    <property type="entry name" value="GyrB_insert"/>
    <property type="match status" value="1"/>
</dbReference>
<evidence type="ECO:0000313" key="13">
    <source>
        <dbReference type="Proteomes" id="UP000005540"/>
    </source>
</evidence>
<keyword evidence="8" id="KW-0238">DNA-binding</keyword>
<dbReference type="InterPro" id="IPR013506">
    <property type="entry name" value="Topo_IIA_bsu_dom2"/>
</dbReference>
<evidence type="ECO:0000259" key="11">
    <source>
        <dbReference type="PROSITE" id="PS50880"/>
    </source>
</evidence>
<dbReference type="FunFam" id="3.30.565.10:FF:000002">
    <property type="entry name" value="DNA gyrase subunit B"/>
    <property type="match status" value="1"/>
</dbReference>
<dbReference type="HAMAP" id="MF_01898">
    <property type="entry name" value="GyrB"/>
    <property type="match status" value="1"/>
</dbReference>
<keyword evidence="13" id="KW-1185">Reference proteome</keyword>
<evidence type="ECO:0000256" key="5">
    <source>
        <dbReference type="ARBA" id="ARBA00022840"/>
    </source>
</evidence>
<evidence type="ECO:0000256" key="1">
    <source>
        <dbReference type="ARBA" id="ARBA00000185"/>
    </source>
</evidence>
<dbReference type="Pfam" id="PF00986">
    <property type="entry name" value="DNA_gyraseB_C"/>
    <property type="match status" value="1"/>
</dbReference>
<dbReference type="CDD" id="cd00822">
    <property type="entry name" value="TopoII_Trans_DNA_gyrase"/>
    <property type="match status" value="1"/>
</dbReference>
<dbReference type="InterPro" id="IPR001241">
    <property type="entry name" value="Topo_IIA"/>
</dbReference>
<dbReference type="GO" id="GO:0003677">
    <property type="term" value="F:DNA binding"/>
    <property type="evidence" value="ECO:0007669"/>
    <property type="project" value="UniProtKB-KW"/>
</dbReference>